<dbReference type="Proteomes" id="UP001642484">
    <property type="component" value="Unassembled WGS sequence"/>
</dbReference>
<protein>
    <submittedName>
        <fullName evidence="1">Uncharacterized protein</fullName>
    </submittedName>
</protein>
<proteinExistence type="predicted"/>
<keyword evidence="2" id="KW-1185">Reference proteome</keyword>
<comment type="caution">
    <text evidence="1">The sequence shown here is derived from an EMBL/GenBank/DDBJ whole genome shotgun (WGS) entry which is preliminary data.</text>
</comment>
<dbReference type="EMBL" id="CAXAMN010023017">
    <property type="protein sequence ID" value="CAK9074425.1"/>
    <property type="molecule type" value="Genomic_DNA"/>
</dbReference>
<sequence>MPWLENSLASMSGGIRRLDQELVVVFVNFQAAGVVSANRQHFVLTQVTALCNSFPRSCVAVLVMPNRVRSAVVNFDPDTVYGSRTGFQEVLLVMAREKNSVPAKSKFVKSGCVSGAKMLPRAEMVKLPRDAYGGEAKFTPVQELKQVFDLSRAQRLSIPGFPDFKKTVQELKTTAQPPHPDYSVTIPVADSLVIKEALIDHWTTKPDFKADIEKAVKEHNAVYNKRGLKRGSDASGGDQATRPTKKLCIEADPISVDEFETKYPDRLDLASGHWTLSLAGGSLFIHSQEDFVLDQFLELFSFGSGDYVSKSEATDVLSDLEGRWIRYDLTGRADERHVILETNKKLPEHLSELDIFNKVCSHTDQSSQPYCPLELSLGIALGVVLAR</sequence>
<evidence type="ECO:0000313" key="1">
    <source>
        <dbReference type="EMBL" id="CAK9074425.1"/>
    </source>
</evidence>
<gene>
    <name evidence="1" type="ORF">CCMP2556_LOCUS36669</name>
</gene>
<name>A0ABP0PEH0_9DINO</name>
<evidence type="ECO:0000313" key="2">
    <source>
        <dbReference type="Proteomes" id="UP001642484"/>
    </source>
</evidence>
<accession>A0ABP0PEH0</accession>
<organism evidence="1 2">
    <name type="scientific">Durusdinium trenchii</name>
    <dbReference type="NCBI Taxonomy" id="1381693"/>
    <lineage>
        <taxon>Eukaryota</taxon>
        <taxon>Sar</taxon>
        <taxon>Alveolata</taxon>
        <taxon>Dinophyceae</taxon>
        <taxon>Suessiales</taxon>
        <taxon>Symbiodiniaceae</taxon>
        <taxon>Durusdinium</taxon>
    </lineage>
</organism>
<reference evidence="1 2" key="1">
    <citation type="submission" date="2024-02" db="EMBL/GenBank/DDBJ databases">
        <authorList>
            <person name="Chen Y."/>
            <person name="Shah S."/>
            <person name="Dougan E. K."/>
            <person name="Thang M."/>
            <person name="Chan C."/>
        </authorList>
    </citation>
    <scope>NUCLEOTIDE SEQUENCE [LARGE SCALE GENOMIC DNA]</scope>
</reference>